<proteinExistence type="predicted"/>
<keyword evidence="1" id="KW-0175">Coiled coil</keyword>
<sequence length="276" mass="31144">MTPPRLRALTALWDRSTKKEIAVLASGSSLVVSFLAVVAAKTVGRTWRRFRRKRNKGQQQQQQQHTTTAPSESASQAAPEGEEEEVIINDDAPPPAAEAASKNNNDDDNDNDDAATREELLKMAHGLRNELVRIKKQTLHLASEYKAQIVAIHKLLHEEAKLRENLENKLHTMRQQRETLRQEASRLMSVSALRNKSVVECFTEKEEMKQMSQELSTNIDNLTRKLEVAEVRAKEAEARLAMAEEEAKKRVTDEEFYDCPDSESLLDSLILGSRSG</sequence>
<protein>
    <submittedName>
        <fullName evidence="4">Uncharacterized protein</fullName>
    </submittedName>
</protein>
<keyword evidence="3" id="KW-0812">Transmembrane</keyword>
<feature type="coiled-coil region" evidence="1">
    <location>
        <begin position="117"/>
        <end position="253"/>
    </location>
</feature>
<organism evidence="4">
    <name type="scientific">Pycnococcus provasolii</name>
    <dbReference type="NCBI Taxonomy" id="41880"/>
    <lineage>
        <taxon>Eukaryota</taxon>
        <taxon>Viridiplantae</taxon>
        <taxon>Chlorophyta</taxon>
        <taxon>Pseudoscourfieldiophyceae</taxon>
        <taxon>Pseudoscourfieldiales</taxon>
        <taxon>Pycnococcaceae</taxon>
        <taxon>Pycnococcus</taxon>
    </lineage>
</organism>
<dbReference type="AlphaFoldDB" id="A0A7S2F113"/>
<evidence type="ECO:0000256" key="2">
    <source>
        <dbReference type="SAM" id="MobiDB-lite"/>
    </source>
</evidence>
<accession>A0A7S2F113</accession>
<feature type="transmembrane region" description="Helical" evidence="3">
    <location>
        <begin position="21"/>
        <end position="44"/>
    </location>
</feature>
<feature type="region of interest" description="Disordered" evidence="2">
    <location>
        <begin position="49"/>
        <end position="113"/>
    </location>
</feature>
<keyword evidence="3" id="KW-1133">Transmembrane helix</keyword>
<gene>
    <name evidence="4" type="ORF">PPRO1471_LOCUS280</name>
</gene>
<keyword evidence="3" id="KW-0472">Membrane</keyword>
<evidence type="ECO:0000256" key="1">
    <source>
        <dbReference type="SAM" id="Coils"/>
    </source>
</evidence>
<dbReference type="EMBL" id="HBGR01000452">
    <property type="protein sequence ID" value="CAD9366913.1"/>
    <property type="molecule type" value="Transcribed_RNA"/>
</dbReference>
<evidence type="ECO:0000313" key="4">
    <source>
        <dbReference type="EMBL" id="CAD9366913.1"/>
    </source>
</evidence>
<reference evidence="4" key="1">
    <citation type="submission" date="2021-01" db="EMBL/GenBank/DDBJ databases">
        <authorList>
            <person name="Corre E."/>
            <person name="Pelletier E."/>
            <person name="Niang G."/>
            <person name="Scheremetjew M."/>
            <person name="Finn R."/>
            <person name="Kale V."/>
            <person name="Holt S."/>
            <person name="Cochrane G."/>
            <person name="Meng A."/>
            <person name="Brown T."/>
            <person name="Cohen L."/>
        </authorList>
    </citation>
    <scope>NUCLEOTIDE SEQUENCE</scope>
    <source>
        <strain evidence="4">RCC733</strain>
    </source>
</reference>
<name>A0A7S2F113_9CHLO</name>
<feature type="compositionally biased region" description="Low complexity" evidence="2">
    <location>
        <begin position="58"/>
        <end position="79"/>
    </location>
</feature>
<evidence type="ECO:0000256" key="3">
    <source>
        <dbReference type="SAM" id="Phobius"/>
    </source>
</evidence>